<proteinExistence type="predicted"/>
<keyword evidence="2" id="KW-1185">Reference proteome</keyword>
<accession>A0AAW2Z0M8</accession>
<evidence type="ECO:0000313" key="1">
    <source>
        <dbReference type="EMBL" id="KAL0482824.1"/>
    </source>
</evidence>
<organism evidence="1 2">
    <name type="scientific">Acrasis kona</name>
    <dbReference type="NCBI Taxonomy" id="1008807"/>
    <lineage>
        <taxon>Eukaryota</taxon>
        <taxon>Discoba</taxon>
        <taxon>Heterolobosea</taxon>
        <taxon>Tetramitia</taxon>
        <taxon>Eutetramitia</taxon>
        <taxon>Acrasidae</taxon>
        <taxon>Acrasis</taxon>
    </lineage>
</organism>
<comment type="caution">
    <text evidence="1">The sequence shown here is derived from an EMBL/GenBank/DDBJ whole genome shotgun (WGS) entry which is preliminary data.</text>
</comment>
<reference evidence="1 2" key="1">
    <citation type="submission" date="2024-03" db="EMBL/GenBank/DDBJ databases">
        <title>The Acrasis kona genome and developmental transcriptomes reveal deep origins of eukaryotic multicellular pathways.</title>
        <authorList>
            <person name="Sheikh S."/>
            <person name="Fu C.-J."/>
            <person name="Brown M.W."/>
            <person name="Baldauf S.L."/>
        </authorList>
    </citation>
    <scope>NUCLEOTIDE SEQUENCE [LARGE SCALE GENOMIC DNA]</scope>
    <source>
        <strain evidence="1 2">ATCC MYA-3509</strain>
    </source>
</reference>
<name>A0AAW2Z0M8_9EUKA</name>
<dbReference type="Proteomes" id="UP001431209">
    <property type="component" value="Unassembled WGS sequence"/>
</dbReference>
<gene>
    <name evidence="1" type="ORF">AKO1_014225</name>
</gene>
<protein>
    <submittedName>
        <fullName evidence="1">Uncharacterized protein</fullName>
    </submittedName>
</protein>
<dbReference type="EMBL" id="JAOPGA020000896">
    <property type="protein sequence ID" value="KAL0482824.1"/>
    <property type="molecule type" value="Genomic_DNA"/>
</dbReference>
<dbReference type="AlphaFoldDB" id="A0AAW2Z0M8"/>
<feature type="non-terminal residue" evidence="1">
    <location>
        <position position="115"/>
    </location>
</feature>
<sequence length="115" mass="13569">MDVSHQIITSILKQKYTDEDATKTKRYKLGVCMFLYQTHSTLEKQQQTGITEVDPKEKSYINIERKIIYTVEQYKTLLDLLWYIIRNESAVINDTRQPTILTTFASDVFSLLLYH</sequence>
<evidence type="ECO:0000313" key="2">
    <source>
        <dbReference type="Proteomes" id="UP001431209"/>
    </source>
</evidence>